<dbReference type="PANTHER" id="PTHR33371:SF4">
    <property type="entry name" value="INTERMEMBRANE PHOSPHOLIPID TRANSPORT SYSTEM BINDING PROTEIN MLAD"/>
    <property type="match status" value="1"/>
</dbReference>
<accession>A0A963YQ46</accession>
<evidence type="ECO:0000313" key="2">
    <source>
        <dbReference type="EMBL" id="MCB8874852.1"/>
    </source>
</evidence>
<dbReference type="InterPro" id="IPR003399">
    <property type="entry name" value="Mce/MlaD"/>
</dbReference>
<evidence type="ECO:0000259" key="1">
    <source>
        <dbReference type="Pfam" id="PF02470"/>
    </source>
</evidence>
<dbReference type="Proteomes" id="UP000708298">
    <property type="component" value="Unassembled WGS sequence"/>
</dbReference>
<dbReference type="EMBL" id="JAESVB010000002">
    <property type="protein sequence ID" value="MCB8874852.1"/>
    <property type="molecule type" value="Genomic_DNA"/>
</dbReference>
<comment type="caution">
    <text evidence="2">The sequence shown here is derived from an EMBL/GenBank/DDBJ whole genome shotgun (WGS) entry which is preliminary data.</text>
</comment>
<proteinExistence type="predicted"/>
<protein>
    <submittedName>
        <fullName evidence="2">Outer membrane lipid asymmetry maintenance protein MlaD</fullName>
    </submittedName>
</protein>
<dbReference type="AlphaFoldDB" id="A0A963YQ46"/>
<dbReference type="InterPro" id="IPR030970">
    <property type="entry name" value="ABC_MlaD"/>
</dbReference>
<name>A0A963YQ46_9PROT</name>
<reference evidence="2" key="1">
    <citation type="journal article" date="2021" name="Microorganisms">
        <title>Acidisoma silvae sp. nov. and Acidisomacellulosilytica sp. nov., Two Acidophilic Bacteria Isolated from Decaying Wood, Hydrolyzing Cellulose and Producing Poly-3-hydroxybutyrate.</title>
        <authorList>
            <person name="Mieszkin S."/>
            <person name="Pouder E."/>
            <person name="Uroz S."/>
            <person name="Simon-Colin C."/>
            <person name="Alain K."/>
        </authorList>
    </citation>
    <scope>NUCLEOTIDE SEQUENCE</scope>
    <source>
        <strain evidence="2">HW T2.11</strain>
    </source>
</reference>
<dbReference type="GO" id="GO:0005543">
    <property type="term" value="F:phospholipid binding"/>
    <property type="evidence" value="ECO:0007669"/>
    <property type="project" value="TreeGrafter"/>
</dbReference>
<dbReference type="RefSeq" id="WP_227320511.1">
    <property type="nucleotide sequence ID" value="NZ_JAESVB010000002.1"/>
</dbReference>
<dbReference type="InterPro" id="IPR052336">
    <property type="entry name" value="MlaD_Phospholipid_Transporter"/>
</dbReference>
<sequence length="173" mass="17346">MARRNAAEILAGLAVLVVAAGFLAYALATSGSAGVPGYTFSAEFDRIDGLSVGSDVRMAGVKVGSVTNTTIDPKTYLAVVDFTVQKNIDLPSDSSAAISSQSLLGGDYLALVPGGAETMLKPGGRVTITQGSVSLEDLLGKFIFSVTDLVSGLKKNSGQAGDAAGSSTPGGAQ</sequence>
<reference evidence="2" key="2">
    <citation type="submission" date="2021-01" db="EMBL/GenBank/DDBJ databases">
        <authorList>
            <person name="Mieszkin S."/>
            <person name="Pouder E."/>
            <person name="Alain K."/>
        </authorList>
    </citation>
    <scope>NUCLEOTIDE SEQUENCE</scope>
    <source>
        <strain evidence="2">HW T2.11</strain>
    </source>
</reference>
<dbReference type="NCBIfam" id="TIGR04430">
    <property type="entry name" value="OM_asym_MlaD"/>
    <property type="match status" value="1"/>
</dbReference>
<dbReference type="GO" id="GO:0005548">
    <property type="term" value="F:phospholipid transporter activity"/>
    <property type="evidence" value="ECO:0007669"/>
    <property type="project" value="TreeGrafter"/>
</dbReference>
<feature type="domain" description="Mce/MlaD" evidence="1">
    <location>
        <begin position="36"/>
        <end position="114"/>
    </location>
</feature>
<dbReference type="PANTHER" id="PTHR33371">
    <property type="entry name" value="INTERMEMBRANE PHOSPHOLIPID TRANSPORT SYSTEM BINDING PROTEIN MLAD-RELATED"/>
    <property type="match status" value="1"/>
</dbReference>
<organism evidence="2 3">
    <name type="scientific">Acidisoma silvae</name>
    <dbReference type="NCBI Taxonomy" id="2802396"/>
    <lineage>
        <taxon>Bacteria</taxon>
        <taxon>Pseudomonadati</taxon>
        <taxon>Pseudomonadota</taxon>
        <taxon>Alphaproteobacteria</taxon>
        <taxon>Acetobacterales</taxon>
        <taxon>Acidocellaceae</taxon>
        <taxon>Acidisoma</taxon>
    </lineage>
</organism>
<keyword evidence="3" id="KW-1185">Reference proteome</keyword>
<evidence type="ECO:0000313" key="3">
    <source>
        <dbReference type="Proteomes" id="UP000708298"/>
    </source>
</evidence>
<dbReference type="Pfam" id="PF02470">
    <property type="entry name" value="MlaD"/>
    <property type="match status" value="1"/>
</dbReference>
<gene>
    <name evidence="2" type="primary">mlaD</name>
    <name evidence="2" type="ORF">ASILVAE211_06630</name>
</gene>